<dbReference type="AlphaFoldDB" id="A0A0F9FPV6"/>
<dbReference type="EMBL" id="LAZR01020530">
    <property type="protein sequence ID" value="KKL88564.1"/>
    <property type="molecule type" value="Genomic_DNA"/>
</dbReference>
<proteinExistence type="predicted"/>
<accession>A0A0F9FPV6</accession>
<name>A0A0F9FPV6_9ZZZZ</name>
<comment type="caution">
    <text evidence="1">The sequence shown here is derived from an EMBL/GenBank/DDBJ whole genome shotgun (WGS) entry which is preliminary data.</text>
</comment>
<evidence type="ECO:0000313" key="1">
    <source>
        <dbReference type="EMBL" id="KKL88564.1"/>
    </source>
</evidence>
<gene>
    <name evidence="1" type="ORF">LCGC14_1923430</name>
</gene>
<sequence>MRQELFIPNDVKEMTEKYMVDKGGICGQSCLAVIEKQPISKVIKDWKEMELEWKGWSGWRQLANYLKNKKFNVKQSRVIDDKNVSYIARVQWIGDEENKEKPYYGWKSWFEASANTHFIVIQEDSFFCNEECIWLPIDGEEYSLEGYLKHNQGLITSYLKIWE</sequence>
<organism evidence="1">
    <name type="scientific">marine sediment metagenome</name>
    <dbReference type="NCBI Taxonomy" id="412755"/>
    <lineage>
        <taxon>unclassified sequences</taxon>
        <taxon>metagenomes</taxon>
        <taxon>ecological metagenomes</taxon>
    </lineage>
</organism>
<protein>
    <submittedName>
        <fullName evidence="1">Uncharacterized protein</fullName>
    </submittedName>
</protein>
<reference evidence="1" key="1">
    <citation type="journal article" date="2015" name="Nature">
        <title>Complex archaea that bridge the gap between prokaryotes and eukaryotes.</title>
        <authorList>
            <person name="Spang A."/>
            <person name="Saw J.H."/>
            <person name="Jorgensen S.L."/>
            <person name="Zaremba-Niedzwiedzka K."/>
            <person name="Martijn J."/>
            <person name="Lind A.E."/>
            <person name="van Eijk R."/>
            <person name="Schleper C."/>
            <person name="Guy L."/>
            <person name="Ettema T.J."/>
        </authorList>
    </citation>
    <scope>NUCLEOTIDE SEQUENCE</scope>
</reference>